<dbReference type="InterPro" id="IPR004838">
    <property type="entry name" value="NHTrfase_class1_PyrdxlP-BS"/>
</dbReference>
<accession>A0AA39GIJ4</accession>
<dbReference type="PRINTS" id="PR00753">
    <property type="entry name" value="ACCSYNTHASE"/>
</dbReference>
<sequence length="420" mass="46931">MSSETCISSRAVSYLPQAPKFFGVLDDLWHPEANPGGIVNLGLAENSLMQDELRQFIDSNLHTTPHALTYGDGFTGSKRIKRALCQFLNQHFKPLISLEPAHLFATPGVGNALECCAWSLFDPGDGVLVGRPYWTAFNYIFKIRAQVHVCEVSFGSVDPFSLEAVLEYEKEYLRAKERSETVKAILLCSPHNPLGRCYSEEVLKAYMRLCGRFGLHLISDEIYGLSVFENPNMQDPVPFTSILSVSAEGLMDPRQVHMQWGLSKDFGATGLRIGCLVSQSNPAFLKSLESFSLFNFPSSLADGVTSSLLLDEIYTQHYISTYRSRLARSYAHATQFCRDHGIPYQESNASLFLMVNLGAVVKDTSFTDDDILARLWNEKVYVTAASGYRAEQSGWFRVVIAHPQLVLDEGLSRVVRALRE</sequence>
<keyword evidence="2" id="KW-0663">Pyridoxal phosphate</keyword>
<dbReference type="PROSITE" id="PS00105">
    <property type="entry name" value="AA_TRANSFER_CLASS_1"/>
    <property type="match status" value="1"/>
</dbReference>
<keyword evidence="5" id="KW-1185">Reference proteome</keyword>
<dbReference type="InterPro" id="IPR015421">
    <property type="entry name" value="PyrdxlP-dep_Trfase_major"/>
</dbReference>
<evidence type="ECO:0000256" key="2">
    <source>
        <dbReference type="ARBA" id="ARBA00022898"/>
    </source>
</evidence>
<organism evidence="4 5">
    <name type="scientific">Sarocladium strictum</name>
    <name type="common">Black bundle disease fungus</name>
    <name type="synonym">Acremonium strictum</name>
    <dbReference type="NCBI Taxonomy" id="5046"/>
    <lineage>
        <taxon>Eukaryota</taxon>
        <taxon>Fungi</taxon>
        <taxon>Dikarya</taxon>
        <taxon>Ascomycota</taxon>
        <taxon>Pezizomycotina</taxon>
        <taxon>Sordariomycetes</taxon>
        <taxon>Hypocreomycetidae</taxon>
        <taxon>Hypocreales</taxon>
        <taxon>Sarocladiaceae</taxon>
        <taxon>Sarocladium</taxon>
    </lineage>
</organism>
<gene>
    <name evidence="4" type="ORF">NLU13_4076</name>
</gene>
<dbReference type="InterPro" id="IPR050478">
    <property type="entry name" value="Ethylene_sulfur-biosynth"/>
</dbReference>
<dbReference type="AlphaFoldDB" id="A0AA39GIJ4"/>
<evidence type="ECO:0000256" key="1">
    <source>
        <dbReference type="ARBA" id="ARBA00007441"/>
    </source>
</evidence>
<dbReference type="InterPro" id="IPR004839">
    <property type="entry name" value="Aminotransferase_I/II_large"/>
</dbReference>
<dbReference type="GO" id="GO:0006520">
    <property type="term" value="P:amino acid metabolic process"/>
    <property type="evidence" value="ECO:0007669"/>
    <property type="project" value="TreeGrafter"/>
</dbReference>
<feature type="domain" description="Aminotransferase class I/classII large" evidence="3">
    <location>
        <begin position="43"/>
        <end position="413"/>
    </location>
</feature>
<dbReference type="PANTHER" id="PTHR43795:SF63">
    <property type="entry name" value="PUTATIVE (AFU_ORTHOLOGUE AFUA_4G00630)-RELATED"/>
    <property type="match status" value="1"/>
</dbReference>
<dbReference type="CDD" id="cd00609">
    <property type="entry name" value="AAT_like"/>
    <property type="match status" value="1"/>
</dbReference>
<evidence type="ECO:0000313" key="5">
    <source>
        <dbReference type="Proteomes" id="UP001175261"/>
    </source>
</evidence>
<dbReference type="Proteomes" id="UP001175261">
    <property type="component" value="Unassembled WGS sequence"/>
</dbReference>
<reference evidence="4" key="1">
    <citation type="submission" date="2022-10" db="EMBL/GenBank/DDBJ databases">
        <title>Determination and structural analysis of whole genome sequence of Sarocladium strictum F4-1.</title>
        <authorList>
            <person name="Hu L."/>
            <person name="Jiang Y."/>
        </authorList>
    </citation>
    <scope>NUCLEOTIDE SEQUENCE</scope>
    <source>
        <strain evidence="4">F4-1</strain>
    </source>
</reference>
<dbReference type="GO" id="GO:0008483">
    <property type="term" value="F:transaminase activity"/>
    <property type="evidence" value="ECO:0007669"/>
    <property type="project" value="TreeGrafter"/>
</dbReference>
<dbReference type="GO" id="GO:0030170">
    <property type="term" value="F:pyridoxal phosphate binding"/>
    <property type="evidence" value="ECO:0007669"/>
    <property type="project" value="InterPro"/>
</dbReference>
<name>A0AA39GIJ4_SARSR</name>
<comment type="similarity">
    <text evidence="1">Belongs to the class-I pyridoxal-phosphate-dependent aminotransferase family.</text>
</comment>
<dbReference type="InterPro" id="IPR015424">
    <property type="entry name" value="PyrdxlP-dep_Trfase"/>
</dbReference>
<dbReference type="Gene3D" id="3.40.640.10">
    <property type="entry name" value="Type I PLP-dependent aspartate aminotransferase-like (Major domain)"/>
    <property type="match status" value="1"/>
</dbReference>
<dbReference type="Gene3D" id="3.90.1150.10">
    <property type="entry name" value="Aspartate Aminotransferase, domain 1"/>
    <property type="match status" value="1"/>
</dbReference>
<dbReference type="SUPFAM" id="SSF53383">
    <property type="entry name" value="PLP-dependent transferases"/>
    <property type="match status" value="1"/>
</dbReference>
<evidence type="ECO:0000313" key="4">
    <source>
        <dbReference type="EMBL" id="KAK0387831.1"/>
    </source>
</evidence>
<evidence type="ECO:0000259" key="3">
    <source>
        <dbReference type="Pfam" id="PF00155"/>
    </source>
</evidence>
<dbReference type="EMBL" id="JAPDFR010000003">
    <property type="protein sequence ID" value="KAK0387831.1"/>
    <property type="molecule type" value="Genomic_DNA"/>
</dbReference>
<dbReference type="Pfam" id="PF00155">
    <property type="entry name" value="Aminotran_1_2"/>
    <property type="match status" value="1"/>
</dbReference>
<dbReference type="PANTHER" id="PTHR43795">
    <property type="entry name" value="BIFUNCTIONAL ASPARTATE AMINOTRANSFERASE AND GLUTAMATE/ASPARTATE-PREPHENATE AMINOTRANSFERASE-RELATED"/>
    <property type="match status" value="1"/>
</dbReference>
<protein>
    <recommendedName>
        <fullName evidence="3">Aminotransferase class I/classII large domain-containing protein</fullName>
    </recommendedName>
</protein>
<proteinExistence type="inferred from homology"/>
<dbReference type="InterPro" id="IPR015422">
    <property type="entry name" value="PyrdxlP-dep_Trfase_small"/>
</dbReference>
<comment type="caution">
    <text evidence="4">The sequence shown here is derived from an EMBL/GenBank/DDBJ whole genome shotgun (WGS) entry which is preliminary data.</text>
</comment>